<protein>
    <submittedName>
        <fullName evidence="1">Uncharacterized protein</fullName>
    </submittedName>
</protein>
<accession>A0A5N7MLN3</accession>
<dbReference type="AlphaFoldDB" id="A0A5N7MLN3"/>
<evidence type="ECO:0000313" key="2">
    <source>
        <dbReference type="Proteomes" id="UP000403266"/>
    </source>
</evidence>
<proteinExistence type="predicted"/>
<comment type="caution">
    <text evidence="1">The sequence shown here is derived from an EMBL/GenBank/DDBJ whole genome shotgun (WGS) entry which is preliminary data.</text>
</comment>
<evidence type="ECO:0000313" key="1">
    <source>
        <dbReference type="EMBL" id="MPR27054.1"/>
    </source>
</evidence>
<gene>
    <name evidence="1" type="ORF">FS320_17985</name>
</gene>
<dbReference type="Proteomes" id="UP000403266">
    <property type="component" value="Unassembled WGS sequence"/>
</dbReference>
<keyword evidence="2" id="KW-1185">Reference proteome</keyword>
<reference evidence="1 2" key="1">
    <citation type="journal article" date="2019" name="Syst. Appl. Microbiol.">
        <title>Microvirga tunisiensis sp. nov., a root nodule symbiotic bacterium isolated from Lupinus micranthus and L. luteus grown in Northern Tunisia.</title>
        <authorList>
            <person name="Msaddak A."/>
            <person name="Rejili M."/>
            <person name="Duran D."/>
            <person name="Mars M."/>
            <person name="Palacios J.M."/>
            <person name="Ruiz-Argueso T."/>
            <person name="Rey L."/>
            <person name="Imperial J."/>
        </authorList>
    </citation>
    <scope>NUCLEOTIDE SEQUENCE [LARGE SCALE GENOMIC DNA]</scope>
    <source>
        <strain evidence="1 2">Lmie10</strain>
    </source>
</reference>
<sequence length="130" mass="14281">MLVDAGKHAHKERNAIVIEAQTIAIWDDEKIDGGETPVQLTEALLDFAKSPAARRLIRKSEEQEVKCELRVPLLNDCRVLPDELSRALGTVWGAAIDAGKPGENFMIDLCVEPGSRLVVQAQRGGPLFRP</sequence>
<dbReference type="RefSeq" id="WP_152713199.1">
    <property type="nucleotide sequence ID" value="NZ_VOSJ01000071.1"/>
</dbReference>
<name>A0A5N7MLN3_9HYPH</name>
<organism evidence="1 2">
    <name type="scientific">Microvirga tunisiensis</name>
    <dbReference type="NCBI Taxonomy" id="2108360"/>
    <lineage>
        <taxon>Bacteria</taxon>
        <taxon>Pseudomonadati</taxon>
        <taxon>Pseudomonadota</taxon>
        <taxon>Alphaproteobacteria</taxon>
        <taxon>Hyphomicrobiales</taxon>
        <taxon>Methylobacteriaceae</taxon>
        <taxon>Microvirga</taxon>
    </lineage>
</organism>
<dbReference type="EMBL" id="VOSK01000070">
    <property type="protein sequence ID" value="MPR27054.1"/>
    <property type="molecule type" value="Genomic_DNA"/>
</dbReference>